<proteinExistence type="predicted"/>
<reference evidence="1" key="1">
    <citation type="submission" date="2014-11" db="EMBL/GenBank/DDBJ databases">
        <authorList>
            <person name="Amaro Gonzalez C."/>
        </authorList>
    </citation>
    <scope>NUCLEOTIDE SEQUENCE</scope>
</reference>
<accession>A0A0E9S6P8</accession>
<reference evidence="1" key="2">
    <citation type="journal article" date="2015" name="Fish Shellfish Immunol.">
        <title>Early steps in the European eel (Anguilla anguilla)-Vibrio vulnificus interaction in the gills: Role of the RtxA13 toxin.</title>
        <authorList>
            <person name="Callol A."/>
            <person name="Pajuelo D."/>
            <person name="Ebbesson L."/>
            <person name="Teles M."/>
            <person name="MacKenzie S."/>
            <person name="Amaro C."/>
        </authorList>
    </citation>
    <scope>NUCLEOTIDE SEQUENCE</scope>
</reference>
<protein>
    <submittedName>
        <fullName evidence="1">Uncharacterized protein</fullName>
    </submittedName>
</protein>
<evidence type="ECO:0000313" key="1">
    <source>
        <dbReference type="EMBL" id="JAH36315.1"/>
    </source>
</evidence>
<organism evidence="1">
    <name type="scientific">Anguilla anguilla</name>
    <name type="common">European freshwater eel</name>
    <name type="synonym">Muraena anguilla</name>
    <dbReference type="NCBI Taxonomy" id="7936"/>
    <lineage>
        <taxon>Eukaryota</taxon>
        <taxon>Metazoa</taxon>
        <taxon>Chordata</taxon>
        <taxon>Craniata</taxon>
        <taxon>Vertebrata</taxon>
        <taxon>Euteleostomi</taxon>
        <taxon>Actinopterygii</taxon>
        <taxon>Neopterygii</taxon>
        <taxon>Teleostei</taxon>
        <taxon>Anguilliformes</taxon>
        <taxon>Anguillidae</taxon>
        <taxon>Anguilla</taxon>
    </lineage>
</organism>
<dbReference type="EMBL" id="GBXM01072262">
    <property type="protein sequence ID" value="JAH36315.1"/>
    <property type="molecule type" value="Transcribed_RNA"/>
</dbReference>
<sequence>MLTFCEACLDFTIFRRVPASSF</sequence>
<name>A0A0E9S6P8_ANGAN</name>
<dbReference type="AlphaFoldDB" id="A0A0E9S6P8"/>